<dbReference type="Pfam" id="PF00441">
    <property type="entry name" value="Acyl-CoA_dh_1"/>
    <property type="match status" value="1"/>
</dbReference>
<dbReference type="InterPro" id="IPR006089">
    <property type="entry name" value="Acyl-CoA_DH_CS"/>
</dbReference>
<dbReference type="Pfam" id="PF02771">
    <property type="entry name" value="Acyl-CoA_dh_N"/>
    <property type="match status" value="1"/>
</dbReference>
<evidence type="ECO:0000256" key="6">
    <source>
        <dbReference type="ARBA" id="ARBA00022827"/>
    </source>
</evidence>
<evidence type="ECO:0000313" key="12">
    <source>
        <dbReference type="EMBL" id="ETW93578.1"/>
    </source>
</evidence>
<dbReference type="SUPFAM" id="SSF47203">
    <property type="entry name" value="Acyl-CoA dehydrogenase C-terminal domain-like"/>
    <property type="match status" value="1"/>
</dbReference>
<feature type="domain" description="Acyl-CoA oxidase/dehydrogenase middle" evidence="10">
    <location>
        <begin position="122"/>
        <end position="218"/>
    </location>
</feature>
<dbReference type="PANTHER" id="PTHR43884:SF12">
    <property type="entry name" value="ISOVALERYL-COA DEHYDROGENASE, MITOCHONDRIAL-RELATED"/>
    <property type="match status" value="1"/>
</dbReference>
<evidence type="ECO:0000313" key="13">
    <source>
        <dbReference type="Proteomes" id="UP000019141"/>
    </source>
</evidence>
<accession>W4L645</accession>
<dbReference type="PROSITE" id="PS00073">
    <property type="entry name" value="ACYL_COA_DH_2"/>
    <property type="match status" value="1"/>
</dbReference>
<dbReference type="Gene3D" id="1.10.540.10">
    <property type="entry name" value="Acyl-CoA dehydrogenase/oxidase, N-terminal domain"/>
    <property type="match status" value="1"/>
</dbReference>
<evidence type="ECO:0000259" key="10">
    <source>
        <dbReference type="Pfam" id="PF02770"/>
    </source>
</evidence>
<dbReference type="PATRIC" id="fig|1429438.4.peg.7245"/>
<dbReference type="InterPro" id="IPR013786">
    <property type="entry name" value="AcylCoA_DH/ox_N"/>
</dbReference>
<name>W4L645_ENTF1</name>
<reference evidence="12 13" key="1">
    <citation type="journal article" date="2014" name="Nature">
        <title>An environmental bacterial taxon with a large and distinct metabolic repertoire.</title>
        <authorList>
            <person name="Wilson M.C."/>
            <person name="Mori T."/>
            <person name="Ruckert C."/>
            <person name="Uria A.R."/>
            <person name="Helf M.J."/>
            <person name="Takada K."/>
            <person name="Gernert C."/>
            <person name="Steffens U.A."/>
            <person name="Heycke N."/>
            <person name="Schmitt S."/>
            <person name="Rinke C."/>
            <person name="Helfrich E.J."/>
            <person name="Brachmann A.O."/>
            <person name="Gurgui C."/>
            <person name="Wakimoto T."/>
            <person name="Kracht M."/>
            <person name="Crusemann M."/>
            <person name="Hentschel U."/>
            <person name="Abe I."/>
            <person name="Matsunaga S."/>
            <person name="Kalinowski J."/>
            <person name="Takeyama H."/>
            <person name="Piel J."/>
        </authorList>
    </citation>
    <scope>NUCLEOTIDE SEQUENCE [LARGE SCALE GENOMIC DNA]</scope>
    <source>
        <strain evidence="13">TSY1</strain>
    </source>
</reference>
<dbReference type="Gene3D" id="1.20.140.10">
    <property type="entry name" value="Butyryl-CoA Dehydrogenase, subunit A, domain 3"/>
    <property type="match status" value="1"/>
</dbReference>
<dbReference type="AlphaFoldDB" id="W4L645"/>
<feature type="domain" description="Acyl-CoA dehydrogenase/oxidase N-terminal" evidence="11">
    <location>
        <begin position="7"/>
        <end position="117"/>
    </location>
</feature>
<dbReference type="FunFam" id="2.40.110.10:FF:000001">
    <property type="entry name" value="Acyl-CoA dehydrogenase, mitochondrial"/>
    <property type="match status" value="1"/>
</dbReference>
<comment type="similarity">
    <text evidence="3 8">Belongs to the acyl-CoA dehydrogenase family.</text>
</comment>
<evidence type="ECO:0000256" key="5">
    <source>
        <dbReference type="ARBA" id="ARBA00022630"/>
    </source>
</evidence>
<organism evidence="12 13">
    <name type="scientific">Entotheonella factor</name>
    <dbReference type="NCBI Taxonomy" id="1429438"/>
    <lineage>
        <taxon>Bacteria</taxon>
        <taxon>Pseudomonadati</taxon>
        <taxon>Nitrospinota/Tectimicrobiota group</taxon>
        <taxon>Candidatus Tectimicrobiota</taxon>
        <taxon>Candidatus Entotheonellia</taxon>
        <taxon>Candidatus Entotheonellales</taxon>
        <taxon>Candidatus Entotheonellaceae</taxon>
        <taxon>Candidatus Entotheonella</taxon>
    </lineage>
</organism>
<comment type="caution">
    <text evidence="12">The sequence shown here is derived from an EMBL/GenBank/DDBJ whole genome shotgun (WGS) entry which is preliminary data.</text>
</comment>
<dbReference type="PIRSF" id="PIRSF016578">
    <property type="entry name" value="HsaA"/>
    <property type="match status" value="1"/>
</dbReference>
<dbReference type="GO" id="GO:0050660">
    <property type="term" value="F:flavin adenine dinucleotide binding"/>
    <property type="evidence" value="ECO:0007669"/>
    <property type="project" value="InterPro"/>
</dbReference>
<dbReference type="GO" id="GO:0003995">
    <property type="term" value="F:acyl-CoA dehydrogenase activity"/>
    <property type="evidence" value="ECO:0007669"/>
    <property type="project" value="InterPro"/>
</dbReference>
<evidence type="ECO:0000256" key="4">
    <source>
        <dbReference type="ARBA" id="ARBA00022456"/>
    </source>
</evidence>
<gene>
    <name evidence="12" type="ORF">ETSY1_38605</name>
</gene>
<keyword evidence="7 8" id="KW-0560">Oxidoreductase</keyword>
<dbReference type="InterPro" id="IPR046373">
    <property type="entry name" value="Acyl-CoA_Oxase/DH_mid-dom_sf"/>
</dbReference>
<evidence type="ECO:0000259" key="11">
    <source>
        <dbReference type="Pfam" id="PF02771"/>
    </source>
</evidence>
<dbReference type="EMBL" id="AZHW01001210">
    <property type="protein sequence ID" value="ETW93578.1"/>
    <property type="molecule type" value="Genomic_DNA"/>
</dbReference>
<keyword evidence="13" id="KW-1185">Reference proteome</keyword>
<evidence type="ECO:0000256" key="2">
    <source>
        <dbReference type="ARBA" id="ARBA00005109"/>
    </source>
</evidence>
<evidence type="ECO:0000259" key="9">
    <source>
        <dbReference type="Pfam" id="PF00441"/>
    </source>
</evidence>
<evidence type="ECO:0000256" key="1">
    <source>
        <dbReference type="ARBA" id="ARBA00001974"/>
    </source>
</evidence>
<dbReference type="InterPro" id="IPR009100">
    <property type="entry name" value="AcylCoA_DH/oxidase_NM_dom_sf"/>
</dbReference>
<evidence type="ECO:0000256" key="8">
    <source>
        <dbReference type="RuleBase" id="RU362125"/>
    </source>
</evidence>
<dbReference type="Proteomes" id="UP000019141">
    <property type="component" value="Unassembled WGS sequence"/>
</dbReference>
<dbReference type="FunFam" id="1.20.140.10:FF:000001">
    <property type="entry name" value="Acyl-CoA dehydrogenase"/>
    <property type="match status" value="1"/>
</dbReference>
<dbReference type="Pfam" id="PF02770">
    <property type="entry name" value="Acyl-CoA_dh_M"/>
    <property type="match status" value="1"/>
</dbReference>
<evidence type="ECO:0000256" key="7">
    <source>
        <dbReference type="ARBA" id="ARBA00023002"/>
    </source>
</evidence>
<keyword evidence="5 8" id="KW-0285">Flavoprotein</keyword>
<dbReference type="SUPFAM" id="SSF56645">
    <property type="entry name" value="Acyl-CoA dehydrogenase NM domain-like"/>
    <property type="match status" value="1"/>
</dbReference>
<dbReference type="InterPro" id="IPR009075">
    <property type="entry name" value="AcylCo_DH/oxidase_C"/>
</dbReference>
<comment type="pathway">
    <text evidence="2">Amino-acid degradation; L-valine degradation.</text>
</comment>
<dbReference type="InterPro" id="IPR036250">
    <property type="entry name" value="AcylCo_DH-like_C"/>
</dbReference>
<dbReference type="Gene3D" id="2.40.110.10">
    <property type="entry name" value="Butyryl-CoA Dehydrogenase, subunit A, domain 2"/>
    <property type="match status" value="1"/>
</dbReference>
<dbReference type="HOGENOM" id="CLU_018204_0_2_7"/>
<dbReference type="InterPro" id="IPR037069">
    <property type="entry name" value="AcylCoA_DH/ox_N_sf"/>
</dbReference>
<dbReference type="FunFam" id="1.10.540.10:FF:000002">
    <property type="entry name" value="Acyl-CoA dehydrogenase FadE19"/>
    <property type="match status" value="1"/>
</dbReference>
<comment type="cofactor">
    <cofactor evidence="1 8">
        <name>FAD</name>
        <dbReference type="ChEBI" id="CHEBI:57692"/>
    </cofactor>
</comment>
<evidence type="ECO:0000256" key="3">
    <source>
        <dbReference type="ARBA" id="ARBA00009347"/>
    </source>
</evidence>
<dbReference type="InterPro" id="IPR006091">
    <property type="entry name" value="Acyl-CoA_Oxase/DH_mid-dom"/>
</dbReference>
<proteinExistence type="inferred from homology"/>
<keyword evidence="4" id="KW-0101">Branched-chain amino acid catabolism</keyword>
<sequence length="384" mass="43099">MDFTLNDAQLQLQTTLRRFVEREVIPVASEYEHADAYPEPIVKQMAEMGLFGCILPVEYGGQEMDFVSYAIICEELSRGWMSLAGILNSHLMMALMTQWYGTEEQRREYLPTFASSERRGGLMLTEANSGSDAASMRTTAVLQGDEYVVNGSKMFITNAERGNTFMLLAKTDTAIRPQHRGISAFLLEKGRPGFHVGRKINKLGYKGLRTCEIHLEDCRIPRDCLIGNEGEGFKYVLSALEVGRINIAARGVGMARAAFEDSIRYAQQREQFGQPISNFQGIQFKLADMATHIEAARLLTYQAASKRDHGERCDLEAGMAKLFASEICEKAASEGIQIHGGYGYTEDFAVERYYRDAKLLTVGEGTSEIQRMVIARRLLDLYRV</sequence>
<dbReference type="PANTHER" id="PTHR43884">
    <property type="entry name" value="ACYL-COA DEHYDROGENASE"/>
    <property type="match status" value="1"/>
</dbReference>
<feature type="domain" description="Acyl-CoA dehydrogenase/oxidase C-terminal" evidence="9">
    <location>
        <begin position="230"/>
        <end position="379"/>
    </location>
</feature>
<protein>
    <submittedName>
        <fullName evidence="12">Acyl-CoA dehydrogenase</fullName>
    </submittedName>
</protein>
<keyword evidence="6 8" id="KW-0274">FAD</keyword>
<dbReference type="GO" id="GO:0009083">
    <property type="term" value="P:branched-chain amino acid catabolic process"/>
    <property type="evidence" value="ECO:0007669"/>
    <property type="project" value="UniProtKB-KW"/>
</dbReference>